<evidence type="ECO:0000313" key="1">
    <source>
        <dbReference type="EMBL" id="KAK1459037.1"/>
    </source>
</evidence>
<keyword evidence="2" id="KW-1185">Reference proteome</keyword>
<dbReference type="EMBL" id="MLGG01000013">
    <property type="protein sequence ID" value="KAK1459037.1"/>
    <property type="molecule type" value="Genomic_DNA"/>
</dbReference>
<protein>
    <submittedName>
        <fullName evidence="1">Uncharacterized protein</fullName>
    </submittedName>
</protein>
<dbReference type="Proteomes" id="UP001239795">
    <property type="component" value="Unassembled WGS sequence"/>
</dbReference>
<comment type="caution">
    <text evidence="1">The sequence shown here is derived from an EMBL/GenBank/DDBJ whole genome shotgun (WGS) entry which is preliminary data.</text>
</comment>
<organism evidence="1 2">
    <name type="scientific">Colletotrichum melonis</name>
    <dbReference type="NCBI Taxonomy" id="1209925"/>
    <lineage>
        <taxon>Eukaryota</taxon>
        <taxon>Fungi</taxon>
        <taxon>Dikarya</taxon>
        <taxon>Ascomycota</taxon>
        <taxon>Pezizomycotina</taxon>
        <taxon>Sordariomycetes</taxon>
        <taxon>Hypocreomycetidae</taxon>
        <taxon>Glomerellales</taxon>
        <taxon>Glomerellaceae</taxon>
        <taxon>Colletotrichum</taxon>
        <taxon>Colletotrichum acutatum species complex</taxon>
    </lineage>
</organism>
<gene>
    <name evidence="1" type="ORF">CMEL01_02036</name>
</gene>
<sequence length="92" mass="10264">MPCEISQLPAEMKLAAPERLDRQSLIDMCEVSDDWLTLYLPLLLSKSRADASNKSLRGFTRLREEETLPVAVQEYAAVMITNIIIVIKAGAT</sequence>
<proteinExistence type="predicted"/>
<dbReference type="AlphaFoldDB" id="A0AAI9XPV8"/>
<name>A0AAI9XPV8_9PEZI</name>
<accession>A0AAI9XPV8</accession>
<evidence type="ECO:0000313" key="2">
    <source>
        <dbReference type="Proteomes" id="UP001239795"/>
    </source>
</evidence>
<reference evidence="1 2" key="1">
    <citation type="submission" date="2016-10" db="EMBL/GenBank/DDBJ databases">
        <title>The genome sequence of Colletotrichum fioriniae PJ7.</title>
        <authorList>
            <person name="Baroncelli R."/>
        </authorList>
    </citation>
    <scope>NUCLEOTIDE SEQUENCE [LARGE SCALE GENOMIC DNA]</scope>
    <source>
        <strain evidence="1">Col 31</strain>
    </source>
</reference>